<dbReference type="HOGENOM" id="CLU_019562_1_1_3"/>
<dbReference type="AlphaFoldDB" id="B1WNU4"/>
<feature type="domain" description="CHAT" evidence="3">
    <location>
        <begin position="181"/>
        <end position="472"/>
    </location>
</feature>
<name>B1WNU4_CROS5</name>
<evidence type="ECO:0000259" key="3">
    <source>
        <dbReference type="Pfam" id="PF12770"/>
    </source>
</evidence>
<keyword evidence="5" id="KW-1185">Reference proteome</keyword>
<feature type="region of interest" description="Disordered" evidence="1">
    <location>
        <begin position="41"/>
        <end position="69"/>
    </location>
</feature>
<keyword evidence="2" id="KW-0812">Transmembrane</keyword>
<dbReference type="Proteomes" id="UP000001203">
    <property type="component" value="Chromosome circular"/>
</dbReference>
<evidence type="ECO:0000256" key="1">
    <source>
        <dbReference type="SAM" id="MobiDB-lite"/>
    </source>
</evidence>
<protein>
    <recommendedName>
        <fullName evidence="3">CHAT domain-containing protein</fullName>
    </recommendedName>
</protein>
<evidence type="ECO:0000313" key="4">
    <source>
        <dbReference type="EMBL" id="ACB51523.1"/>
    </source>
</evidence>
<keyword evidence="2" id="KW-0472">Membrane</keyword>
<feature type="transmembrane region" description="Helical" evidence="2">
    <location>
        <begin position="12"/>
        <end position="35"/>
    </location>
</feature>
<organism evidence="4 5">
    <name type="scientific">Crocosphaera subtropica (strain ATCC 51142 / BH68)</name>
    <name type="common">Cyanothece sp. (strain ATCC 51142)</name>
    <dbReference type="NCBI Taxonomy" id="43989"/>
    <lineage>
        <taxon>Bacteria</taxon>
        <taxon>Bacillati</taxon>
        <taxon>Cyanobacteriota</taxon>
        <taxon>Cyanophyceae</taxon>
        <taxon>Oscillatoriophycideae</taxon>
        <taxon>Chroococcales</taxon>
        <taxon>Aphanothecaceae</taxon>
        <taxon>Crocosphaera</taxon>
        <taxon>Crocosphaera subtropica</taxon>
    </lineage>
</organism>
<dbReference type="eggNOG" id="COG4995">
    <property type="taxonomic scope" value="Bacteria"/>
</dbReference>
<dbReference type="KEGG" id="cyt:cce_2173"/>
<gene>
    <name evidence="4" type="ordered locus">cce_2173</name>
</gene>
<evidence type="ECO:0000313" key="5">
    <source>
        <dbReference type="Proteomes" id="UP000001203"/>
    </source>
</evidence>
<dbReference type="Pfam" id="PF12770">
    <property type="entry name" value="CHAT"/>
    <property type="match status" value="1"/>
</dbReference>
<evidence type="ECO:0000256" key="2">
    <source>
        <dbReference type="SAM" id="Phobius"/>
    </source>
</evidence>
<dbReference type="InterPro" id="IPR024983">
    <property type="entry name" value="CHAT_dom"/>
</dbReference>
<dbReference type="EMBL" id="CP000806">
    <property type="protein sequence ID" value="ACB51523.1"/>
    <property type="molecule type" value="Genomic_DNA"/>
</dbReference>
<accession>B1WNU4</accession>
<reference evidence="4 5" key="1">
    <citation type="journal article" date="2008" name="Proc. Natl. Acad. Sci. U.S.A.">
        <title>The genome of Cyanothece 51142, a unicellular diazotrophic cyanobacterium important in the marine nitrogen cycle.</title>
        <authorList>
            <person name="Welsh E.A."/>
            <person name="Liberton M."/>
            <person name="Stoeckel J."/>
            <person name="Loh T."/>
            <person name="Elvitigala T."/>
            <person name="Wang C."/>
            <person name="Wollam A."/>
            <person name="Fulton R.S."/>
            <person name="Clifton S.W."/>
            <person name="Jacobs J.M."/>
            <person name="Aurora R."/>
            <person name="Ghosh B.K."/>
            <person name="Sherman L.A."/>
            <person name="Smith R.D."/>
            <person name="Wilson R.K."/>
            <person name="Pakrasi H.B."/>
        </authorList>
    </citation>
    <scope>NUCLEOTIDE SEQUENCE [LARGE SCALE GENOMIC DNA]</scope>
    <source>
        <strain evidence="5">ATCC 51142 / BH68</strain>
    </source>
</reference>
<dbReference type="STRING" id="43989.cce_2173"/>
<sequence>MSRYLVTMKKLILLITLVTPIVLTTGSFLYFPALWAEKPREQRNNDHLPQSPDTGTPGGESIPGGTRNPDEVEGYWSEQVFALEKQWEGLYEKYFDNNFSSLSLTPDQIADKLTQLSQQTGKRPAVVWMTSTPDYLALYIITPGKQPMGIRVPEGNQDALFNAIKQFHQQLQSPQSSAYLKPAQDLYKLMILPIEYHLRSQNIDTLILCVGPMLRSFPFAALHDGENFLIENYGITRIPGFNLTNWDYETLEDAQILAMGASEFPNDQPLPGVAAELSTITPGLWEGVTLLNEAFTLGNLKEHRQRNPYSIIHLATHAQFNPGNPSHSYIQFSDTRLNLKEMEDLNWSQPPVDLLVLSACNTALGDIDAELGFVGLALQSGVNSAVGSLWRASDLGTLGMMSEFYWQLKETSLKAEALRRAQMAMIQGNVRWREGQLETPREDISLTSEAMRVEGLDLSHPYYWSGFSLVGNPF</sequence>
<proteinExistence type="predicted"/>
<keyword evidence="2" id="KW-1133">Transmembrane helix</keyword>